<feature type="compositionally biased region" description="Pro residues" evidence="1">
    <location>
        <begin position="176"/>
        <end position="186"/>
    </location>
</feature>
<feature type="compositionally biased region" description="Low complexity" evidence="1">
    <location>
        <begin position="470"/>
        <end position="491"/>
    </location>
</feature>
<organism evidence="3 4">
    <name type="scientific">Dichotomopilus funicola</name>
    <dbReference type="NCBI Taxonomy" id="1934379"/>
    <lineage>
        <taxon>Eukaryota</taxon>
        <taxon>Fungi</taxon>
        <taxon>Dikarya</taxon>
        <taxon>Ascomycota</taxon>
        <taxon>Pezizomycotina</taxon>
        <taxon>Sordariomycetes</taxon>
        <taxon>Sordariomycetidae</taxon>
        <taxon>Sordariales</taxon>
        <taxon>Chaetomiaceae</taxon>
        <taxon>Dichotomopilus</taxon>
    </lineage>
</organism>
<feature type="compositionally biased region" description="Polar residues" evidence="1">
    <location>
        <begin position="431"/>
        <end position="450"/>
    </location>
</feature>
<name>A0AAN6ZPV0_9PEZI</name>
<accession>A0AAN6ZPV0</accession>
<dbReference type="GeneID" id="87816512"/>
<protein>
    <submittedName>
        <fullName evidence="3">Uncharacterized protein</fullName>
    </submittedName>
</protein>
<reference evidence="3" key="2">
    <citation type="submission" date="2023-05" db="EMBL/GenBank/DDBJ databases">
        <authorList>
            <consortium name="Lawrence Berkeley National Laboratory"/>
            <person name="Steindorff A."/>
            <person name="Hensen N."/>
            <person name="Bonometti L."/>
            <person name="Westerberg I."/>
            <person name="Brannstrom I.O."/>
            <person name="Guillou S."/>
            <person name="Cros-Aarteil S."/>
            <person name="Calhoun S."/>
            <person name="Haridas S."/>
            <person name="Kuo A."/>
            <person name="Mondo S."/>
            <person name="Pangilinan J."/>
            <person name="Riley R."/>
            <person name="Labutti K."/>
            <person name="Andreopoulos B."/>
            <person name="Lipzen A."/>
            <person name="Chen C."/>
            <person name="Yanf M."/>
            <person name="Daum C."/>
            <person name="Ng V."/>
            <person name="Clum A."/>
            <person name="Ohm R."/>
            <person name="Martin F."/>
            <person name="Silar P."/>
            <person name="Natvig D."/>
            <person name="Lalanne C."/>
            <person name="Gautier V."/>
            <person name="Ament-Velasquez S.L."/>
            <person name="Kruys A."/>
            <person name="Hutchinson M.I."/>
            <person name="Powell A.J."/>
            <person name="Barry K."/>
            <person name="Miller A.N."/>
            <person name="Grigoriev I.V."/>
            <person name="Debuchy R."/>
            <person name="Gladieux P."/>
            <person name="Thoren M.H."/>
            <person name="Johannesson H."/>
        </authorList>
    </citation>
    <scope>NUCLEOTIDE SEQUENCE</scope>
    <source>
        <strain evidence="3">CBS 141.50</strain>
    </source>
</reference>
<feature type="transmembrane region" description="Helical" evidence="2">
    <location>
        <begin position="69"/>
        <end position="90"/>
    </location>
</feature>
<feature type="compositionally biased region" description="Pro residues" evidence="1">
    <location>
        <begin position="263"/>
        <end position="280"/>
    </location>
</feature>
<dbReference type="EMBL" id="MU853565">
    <property type="protein sequence ID" value="KAK4145853.1"/>
    <property type="molecule type" value="Genomic_DNA"/>
</dbReference>
<evidence type="ECO:0000256" key="1">
    <source>
        <dbReference type="SAM" id="MobiDB-lite"/>
    </source>
</evidence>
<dbReference type="AlphaFoldDB" id="A0AAN6ZPV0"/>
<keyword evidence="2" id="KW-1133">Transmembrane helix</keyword>
<sequence>MSTDRTHLSRTFLVLLLIQVPLAVVTISASILSFSVHAAPSAVAIAVTILHPLLALFYSSRARGHRLHLYVTLFGLVVCTGLLCIPLAFFARRVHMVNRHPEDATRTVSAWAKVGSATTSLSILLDLALAVVLVYPRRQYAPPESEKASFITASSDTPPQLPPLSSLNHHRISFPDRPPTASPSPNPNAHIPPTITLVPESDSDSDGRTSPAPIPVQPAATAVTASKRVTRSLSTKTLPPLPPVTPPQQHQASMSPAVQPPSHSLPPYPSTPTPSPPTPSPIDQLSPITQPTSPPSQQPQQQQPSPSPSPSPTALRTLTPTQPPRPTSLYTYDPTQPLNRIALLLALTSHQLGPGNWPATEAVLTLLRIWASGGGDMNRGVGDINLGLSGNGNSGGNTGAKGNGRGVTALAHACLVDLSQRVWAAQRGGIHNTNTNSQGNPITCTPNVESHNARPHKTDTHYMPSIPNSTHTHPIPSIHTHTTSIINNTQK</sequence>
<feature type="region of interest" description="Disordered" evidence="1">
    <location>
        <begin position="431"/>
        <end position="491"/>
    </location>
</feature>
<dbReference type="Proteomes" id="UP001302676">
    <property type="component" value="Unassembled WGS sequence"/>
</dbReference>
<keyword evidence="2" id="KW-0472">Membrane</keyword>
<feature type="transmembrane region" description="Helical" evidence="2">
    <location>
        <begin position="38"/>
        <end position="57"/>
    </location>
</feature>
<keyword evidence="4" id="KW-1185">Reference proteome</keyword>
<comment type="caution">
    <text evidence="3">The sequence shown here is derived from an EMBL/GenBank/DDBJ whole genome shotgun (WGS) entry which is preliminary data.</text>
</comment>
<feature type="compositionally biased region" description="Polar residues" evidence="1">
    <location>
        <begin position="151"/>
        <end position="167"/>
    </location>
</feature>
<gene>
    <name evidence="3" type="ORF">C8A04DRAFT_26332</name>
</gene>
<dbReference type="RefSeq" id="XP_062639224.1">
    <property type="nucleotide sequence ID" value="XM_062779899.1"/>
</dbReference>
<reference evidence="3" key="1">
    <citation type="journal article" date="2023" name="Mol. Phylogenet. Evol.">
        <title>Genome-scale phylogeny and comparative genomics of the fungal order Sordariales.</title>
        <authorList>
            <person name="Hensen N."/>
            <person name="Bonometti L."/>
            <person name="Westerberg I."/>
            <person name="Brannstrom I.O."/>
            <person name="Guillou S."/>
            <person name="Cros-Aarteil S."/>
            <person name="Calhoun S."/>
            <person name="Haridas S."/>
            <person name="Kuo A."/>
            <person name="Mondo S."/>
            <person name="Pangilinan J."/>
            <person name="Riley R."/>
            <person name="LaButti K."/>
            <person name="Andreopoulos B."/>
            <person name="Lipzen A."/>
            <person name="Chen C."/>
            <person name="Yan M."/>
            <person name="Daum C."/>
            <person name="Ng V."/>
            <person name="Clum A."/>
            <person name="Steindorff A."/>
            <person name="Ohm R.A."/>
            <person name="Martin F."/>
            <person name="Silar P."/>
            <person name="Natvig D.O."/>
            <person name="Lalanne C."/>
            <person name="Gautier V."/>
            <person name="Ament-Velasquez S.L."/>
            <person name="Kruys A."/>
            <person name="Hutchinson M.I."/>
            <person name="Powell A.J."/>
            <person name="Barry K."/>
            <person name="Miller A.N."/>
            <person name="Grigoriev I.V."/>
            <person name="Debuchy R."/>
            <person name="Gladieux P."/>
            <person name="Hiltunen Thoren M."/>
            <person name="Johannesson H."/>
        </authorList>
    </citation>
    <scope>NUCLEOTIDE SEQUENCE</scope>
    <source>
        <strain evidence="3">CBS 141.50</strain>
    </source>
</reference>
<evidence type="ECO:0000313" key="4">
    <source>
        <dbReference type="Proteomes" id="UP001302676"/>
    </source>
</evidence>
<evidence type="ECO:0000256" key="2">
    <source>
        <dbReference type="SAM" id="Phobius"/>
    </source>
</evidence>
<dbReference type="PRINTS" id="PR01217">
    <property type="entry name" value="PRICHEXTENSN"/>
</dbReference>
<feature type="transmembrane region" description="Helical" evidence="2">
    <location>
        <begin position="12"/>
        <end position="32"/>
    </location>
</feature>
<proteinExistence type="predicted"/>
<feature type="region of interest" description="Disordered" evidence="1">
    <location>
        <begin position="146"/>
        <end position="333"/>
    </location>
</feature>
<evidence type="ECO:0000313" key="3">
    <source>
        <dbReference type="EMBL" id="KAK4145853.1"/>
    </source>
</evidence>
<keyword evidence="2" id="KW-0812">Transmembrane</keyword>